<evidence type="ECO:0000313" key="3">
    <source>
        <dbReference type="Proteomes" id="UP001607302"/>
    </source>
</evidence>
<protein>
    <submittedName>
        <fullName evidence="2">Uncharacterized protein</fullName>
    </submittedName>
</protein>
<accession>A0ABD2A4A7</accession>
<name>A0ABD2A4A7_VESSQ</name>
<evidence type="ECO:0000313" key="2">
    <source>
        <dbReference type="EMBL" id="KAL2714625.1"/>
    </source>
</evidence>
<keyword evidence="3" id="KW-1185">Reference proteome</keyword>
<dbReference type="AlphaFoldDB" id="A0ABD2A4A7"/>
<reference evidence="2 3" key="1">
    <citation type="journal article" date="2024" name="Ann. Entomol. Soc. Am.">
        <title>Genomic analyses of the southern and eastern yellowjacket wasps (Hymenoptera: Vespidae) reveal evolutionary signatures of social life.</title>
        <authorList>
            <person name="Catto M.A."/>
            <person name="Caine P.B."/>
            <person name="Orr S.E."/>
            <person name="Hunt B.G."/>
            <person name="Goodisman M.A.D."/>
        </authorList>
    </citation>
    <scope>NUCLEOTIDE SEQUENCE [LARGE SCALE GENOMIC DNA]</scope>
    <source>
        <strain evidence="2">233</strain>
        <tissue evidence="2">Head and thorax</tissue>
    </source>
</reference>
<proteinExistence type="predicted"/>
<dbReference type="EMBL" id="JAUDFV010000156">
    <property type="protein sequence ID" value="KAL2714625.1"/>
    <property type="molecule type" value="Genomic_DNA"/>
</dbReference>
<sequence>MTSRDSLSPSSSPPAAAAAVASTTMTTTITTTTTRTTRTTTTTTTKTSGVKAGDDVAFLFLEHLLTIDSKIRIDTERGRHAERVRK</sequence>
<organism evidence="2 3">
    <name type="scientific">Vespula squamosa</name>
    <name type="common">Southern yellow jacket</name>
    <name type="synonym">Wasp</name>
    <dbReference type="NCBI Taxonomy" id="30214"/>
    <lineage>
        <taxon>Eukaryota</taxon>
        <taxon>Metazoa</taxon>
        <taxon>Ecdysozoa</taxon>
        <taxon>Arthropoda</taxon>
        <taxon>Hexapoda</taxon>
        <taxon>Insecta</taxon>
        <taxon>Pterygota</taxon>
        <taxon>Neoptera</taxon>
        <taxon>Endopterygota</taxon>
        <taxon>Hymenoptera</taxon>
        <taxon>Apocrita</taxon>
        <taxon>Aculeata</taxon>
        <taxon>Vespoidea</taxon>
        <taxon>Vespidae</taxon>
        <taxon>Vespinae</taxon>
        <taxon>Vespula</taxon>
    </lineage>
</organism>
<dbReference type="Proteomes" id="UP001607302">
    <property type="component" value="Unassembled WGS sequence"/>
</dbReference>
<evidence type="ECO:0000256" key="1">
    <source>
        <dbReference type="SAM" id="MobiDB-lite"/>
    </source>
</evidence>
<gene>
    <name evidence="2" type="ORF">V1478_015810</name>
</gene>
<comment type="caution">
    <text evidence="2">The sequence shown here is derived from an EMBL/GenBank/DDBJ whole genome shotgun (WGS) entry which is preliminary data.</text>
</comment>
<feature type="region of interest" description="Disordered" evidence="1">
    <location>
        <begin position="1"/>
        <end position="48"/>
    </location>
</feature>